<name>M0MBJ1_9EURY</name>
<dbReference type="InterPro" id="IPR005135">
    <property type="entry name" value="Endo/exonuclease/phosphatase"/>
</dbReference>
<dbReference type="EMBL" id="AOMD01000030">
    <property type="protein sequence ID" value="EMA43111.1"/>
    <property type="molecule type" value="Genomic_DNA"/>
</dbReference>
<dbReference type="AlphaFoldDB" id="M0MBJ1"/>
<feature type="domain" description="Endonuclease/exonuclease/phosphatase" evidence="1">
    <location>
        <begin position="1"/>
        <end position="333"/>
    </location>
</feature>
<dbReference type="Pfam" id="PF03372">
    <property type="entry name" value="Exo_endo_phos"/>
    <property type="match status" value="1"/>
</dbReference>
<evidence type="ECO:0000313" key="3">
    <source>
        <dbReference type="Proteomes" id="UP000011669"/>
    </source>
</evidence>
<dbReference type="SUPFAM" id="SSF56219">
    <property type="entry name" value="DNase I-like"/>
    <property type="match status" value="1"/>
</dbReference>
<comment type="caution">
    <text evidence="2">The sequence shown here is derived from an EMBL/GenBank/DDBJ whole genome shotgun (WGS) entry which is preliminary data.</text>
</comment>
<dbReference type="Proteomes" id="UP000011669">
    <property type="component" value="Unassembled WGS sequence"/>
</dbReference>
<gene>
    <name evidence="2" type="ORF">C449_14072</name>
</gene>
<reference evidence="2 3" key="1">
    <citation type="journal article" date="2014" name="PLoS Genet.">
        <title>Phylogenetically driven sequencing of extremely halophilic archaea reveals strategies for static and dynamic osmo-response.</title>
        <authorList>
            <person name="Becker E.A."/>
            <person name="Seitzer P.M."/>
            <person name="Tritt A."/>
            <person name="Larsen D."/>
            <person name="Krusor M."/>
            <person name="Yao A.I."/>
            <person name="Wu D."/>
            <person name="Madern D."/>
            <person name="Eisen J.A."/>
            <person name="Darling A.E."/>
            <person name="Facciotti M.T."/>
        </authorList>
    </citation>
    <scope>NUCLEOTIDE SEQUENCE [LARGE SCALE GENOMIC DNA]</scope>
    <source>
        <strain evidence="2 3">DSM 5350</strain>
    </source>
</reference>
<dbReference type="InParanoid" id="M0MBJ1"/>
<dbReference type="GO" id="GO:0003824">
    <property type="term" value="F:catalytic activity"/>
    <property type="evidence" value="ECO:0007669"/>
    <property type="project" value="InterPro"/>
</dbReference>
<evidence type="ECO:0000313" key="2">
    <source>
        <dbReference type="EMBL" id="EMA43111.1"/>
    </source>
</evidence>
<evidence type="ECO:0000259" key="1">
    <source>
        <dbReference type="Pfam" id="PF03372"/>
    </source>
</evidence>
<proteinExistence type="predicted"/>
<dbReference type="Gene3D" id="3.60.10.10">
    <property type="entry name" value="Endonuclease/exonuclease/phosphatase"/>
    <property type="match status" value="1"/>
</dbReference>
<protein>
    <recommendedName>
        <fullName evidence="1">Endonuclease/exonuclease/phosphatase domain-containing protein</fullName>
    </recommendedName>
</protein>
<organism evidence="2 3">
    <name type="scientific">Halococcus saccharolyticus DSM 5350</name>
    <dbReference type="NCBI Taxonomy" id="1227455"/>
    <lineage>
        <taxon>Archaea</taxon>
        <taxon>Methanobacteriati</taxon>
        <taxon>Methanobacteriota</taxon>
        <taxon>Stenosarchaea group</taxon>
        <taxon>Halobacteria</taxon>
        <taxon>Halobacteriales</taxon>
        <taxon>Halococcaceae</taxon>
        <taxon>Halococcus</taxon>
    </lineage>
</organism>
<dbReference type="STRING" id="1227455.C449_14072"/>
<accession>M0MBJ1</accession>
<sequence length="344" mass="40243">MTWNLHGENHPSRSTIQEQIDFLKEYHQDTDLFLFQAVDYTKKDESEDFSHFQQIKSHFEERDYYTTDNRDWNRQLLNLDVQPYHNINSPFRRCKITASRWPIDREPLDLRNNGNGKPRHLNYFYASFLTGPFVANVYLHNEEITDNEGLEVWNAGIIHGSGWKEEKIKALETVYSRIYLQNQQTDKKIILGGDFNAPWKETKTDEGVEIHPHSPDAKHLNKPFYGNPYRYQAENGGTKQFPFNQRWRNAESYIFDSEKSDWDMKDAYWHANDSLELNSTEDHTHVVNNGNPPNKRIDHLLADDHFNIKSCEIQNGIEVEANGFSNGKTPSDHAPVKATLEIEA</sequence>
<dbReference type="InterPro" id="IPR036691">
    <property type="entry name" value="Endo/exonu/phosph_ase_sf"/>
</dbReference>
<keyword evidence="3" id="KW-1185">Reference proteome</keyword>